<gene>
    <name evidence="1" type="ORF">Tci_040137</name>
</gene>
<sequence length="189" mass="23201">MMDIFTIRALWDYWKLRSDEIEPTNDETFDLEETDHDDEQEISKIFRIETNLFDYETSSCEKFKEFNYKLNIDPDLLTKDIEGFKTYKEFKDNWICEWNKDVPRKGWNVFNDTNHDHEYDMDHEVDERQEICSNETREMPVCTIRRFEMIKYSFRQDKEYVAVKEDEYEDLTSTCKDACRAYQDHMMDE</sequence>
<evidence type="ECO:0000313" key="1">
    <source>
        <dbReference type="EMBL" id="GEU68159.1"/>
    </source>
</evidence>
<comment type="caution">
    <text evidence="1">The sequence shown here is derived from an EMBL/GenBank/DDBJ whole genome shotgun (WGS) entry which is preliminary data.</text>
</comment>
<organism evidence="1">
    <name type="scientific">Tanacetum cinerariifolium</name>
    <name type="common">Dalmatian daisy</name>
    <name type="synonym">Chrysanthemum cinerariifolium</name>
    <dbReference type="NCBI Taxonomy" id="118510"/>
    <lineage>
        <taxon>Eukaryota</taxon>
        <taxon>Viridiplantae</taxon>
        <taxon>Streptophyta</taxon>
        <taxon>Embryophyta</taxon>
        <taxon>Tracheophyta</taxon>
        <taxon>Spermatophyta</taxon>
        <taxon>Magnoliopsida</taxon>
        <taxon>eudicotyledons</taxon>
        <taxon>Gunneridae</taxon>
        <taxon>Pentapetalae</taxon>
        <taxon>asterids</taxon>
        <taxon>campanulids</taxon>
        <taxon>Asterales</taxon>
        <taxon>Asteraceae</taxon>
        <taxon>Asteroideae</taxon>
        <taxon>Anthemideae</taxon>
        <taxon>Anthemidinae</taxon>
        <taxon>Tanacetum</taxon>
    </lineage>
</organism>
<proteinExistence type="predicted"/>
<dbReference type="AlphaFoldDB" id="A0A6L2M3Z6"/>
<dbReference type="EMBL" id="BKCJ010005696">
    <property type="protein sequence ID" value="GEU68159.1"/>
    <property type="molecule type" value="Genomic_DNA"/>
</dbReference>
<accession>A0A6L2M3Z6</accession>
<protein>
    <submittedName>
        <fullName evidence="1">Uncharacterized protein</fullName>
    </submittedName>
</protein>
<reference evidence="1" key="1">
    <citation type="journal article" date="2019" name="Sci. Rep.">
        <title>Draft genome of Tanacetum cinerariifolium, the natural source of mosquito coil.</title>
        <authorList>
            <person name="Yamashiro T."/>
            <person name="Shiraishi A."/>
            <person name="Satake H."/>
            <person name="Nakayama K."/>
        </authorList>
    </citation>
    <scope>NUCLEOTIDE SEQUENCE</scope>
</reference>
<name>A0A6L2M3Z6_TANCI</name>